<gene>
    <name evidence="3" type="ORF">IAB70_02355</name>
</gene>
<comment type="caution">
    <text evidence="3">The sequence shown here is derived from an EMBL/GenBank/DDBJ whole genome shotgun (WGS) entry which is preliminary data.</text>
</comment>
<reference evidence="3" key="1">
    <citation type="submission" date="2020-10" db="EMBL/GenBank/DDBJ databases">
        <authorList>
            <person name="Gilroy R."/>
        </authorList>
    </citation>
    <scope>NUCLEOTIDE SEQUENCE</scope>
    <source>
        <strain evidence="3">CHK195-15760</strain>
    </source>
</reference>
<dbReference type="Proteomes" id="UP000824093">
    <property type="component" value="Unassembled WGS sequence"/>
</dbReference>
<dbReference type="GO" id="GO:0009847">
    <property type="term" value="P:spore germination"/>
    <property type="evidence" value="ECO:0007669"/>
    <property type="project" value="InterPro"/>
</dbReference>
<keyword evidence="1 2" id="KW-0472">Membrane</keyword>
<keyword evidence="2" id="KW-1133">Transmembrane helix</keyword>
<name>A0A9D1S928_9FIRM</name>
<proteinExistence type="predicted"/>
<dbReference type="Pfam" id="PF03323">
    <property type="entry name" value="GerA"/>
    <property type="match status" value="1"/>
</dbReference>
<dbReference type="GO" id="GO:0016020">
    <property type="term" value="C:membrane"/>
    <property type="evidence" value="ECO:0007669"/>
    <property type="project" value="InterPro"/>
</dbReference>
<reference evidence="3" key="2">
    <citation type="journal article" date="2021" name="PeerJ">
        <title>Extensive microbial diversity within the chicken gut microbiome revealed by metagenomics and culture.</title>
        <authorList>
            <person name="Gilroy R."/>
            <person name="Ravi A."/>
            <person name="Getino M."/>
            <person name="Pursley I."/>
            <person name="Horton D.L."/>
            <person name="Alikhan N.F."/>
            <person name="Baker D."/>
            <person name="Gharbi K."/>
            <person name="Hall N."/>
            <person name="Watson M."/>
            <person name="Adriaenssens E.M."/>
            <person name="Foster-Nyarko E."/>
            <person name="Jarju S."/>
            <person name="Secka A."/>
            <person name="Antonio M."/>
            <person name="Oren A."/>
            <person name="Chaudhuri R.R."/>
            <person name="La Ragione R."/>
            <person name="Hildebrand F."/>
            <person name="Pallen M.J."/>
        </authorList>
    </citation>
    <scope>NUCLEOTIDE SEQUENCE</scope>
    <source>
        <strain evidence="3">CHK195-15760</strain>
    </source>
</reference>
<accession>A0A9D1S928</accession>
<evidence type="ECO:0000313" key="4">
    <source>
        <dbReference type="Proteomes" id="UP000824093"/>
    </source>
</evidence>
<sequence>MVSPILIIIVAITGIASFSIPDFSFGFHLRFLRFLFILFGYLAGFLGIGLGLFVYLTILCNLKSFGVPYMVPYSPITKSKGSGYFVSPTWKKEQRPDYLNTKKRQSQEHISMKWRYNTNQKGG</sequence>
<evidence type="ECO:0000256" key="2">
    <source>
        <dbReference type="SAM" id="Phobius"/>
    </source>
</evidence>
<dbReference type="InterPro" id="IPR004995">
    <property type="entry name" value="Spore_Ger"/>
</dbReference>
<dbReference type="AlphaFoldDB" id="A0A9D1S928"/>
<dbReference type="EMBL" id="DVNH01000018">
    <property type="protein sequence ID" value="HIU51456.1"/>
    <property type="molecule type" value="Genomic_DNA"/>
</dbReference>
<evidence type="ECO:0000313" key="3">
    <source>
        <dbReference type="EMBL" id="HIU51456.1"/>
    </source>
</evidence>
<protein>
    <submittedName>
        <fullName evidence="3">Spore germination protein</fullName>
    </submittedName>
</protein>
<feature type="transmembrane region" description="Helical" evidence="2">
    <location>
        <begin position="6"/>
        <end position="27"/>
    </location>
</feature>
<feature type="transmembrane region" description="Helical" evidence="2">
    <location>
        <begin position="34"/>
        <end position="58"/>
    </location>
</feature>
<organism evidence="3 4">
    <name type="scientific">Candidatus Merdicola faecigallinarum</name>
    <dbReference type="NCBI Taxonomy" id="2840862"/>
    <lineage>
        <taxon>Bacteria</taxon>
        <taxon>Bacillati</taxon>
        <taxon>Bacillota</taxon>
        <taxon>Clostridia</taxon>
        <taxon>Candidatus Merdicola</taxon>
    </lineage>
</organism>
<evidence type="ECO:0000256" key="1">
    <source>
        <dbReference type="ARBA" id="ARBA00023136"/>
    </source>
</evidence>
<keyword evidence="2" id="KW-0812">Transmembrane</keyword>